<comment type="caution">
    <text evidence="2">The sequence shown here is derived from an EMBL/GenBank/DDBJ whole genome shotgun (WGS) entry which is preliminary data.</text>
</comment>
<sequence>MVSLWRLLRRFANATNALRAAHPGPPNILEPVEISASITATGTSTVTMEPLPLAELPMVMTTGIFEDVSSPTKSAAVEDTPTPGETFCSSDTSSVPGESSTSDSSTSDKSTFDNPPSSPHSLSSASASASAVLAESTSRSETTQPPFNLYEDTERRRMENEDFALNDMEFWAAWNVRRMPRARELRERLEELRARQNEAHARVLEAMTSETWEVESARLDERKAIEHERFDLENEIWNQAHSYRAIDQIERNVDITMVEAETGLPLGLGRANKRVVIIHKQLRPARDVFIVRHYESDTQAESADLGTSAEEQL</sequence>
<organism evidence="2 3">
    <name type="scientific">Diplogelasinospora grovesii</name>
    <dbReference type="NCBI Taxonomy" id="303347"/>
    <lineage>
        <taxon>Eukaryota</taxon>
        <taxon>Fungi</taxon>
        <taxon>Dikarya</taxon>
        <taxon>Ascomycota</taxon>
        <taxon>Pezizomycotina</taxon>
        <taxon>Sordariomycetes</taxon>
        <taxon>Sordariomycetidae</taxon>
        <taxon>Sordariales</taxon>
        <taxon>Diplogelasinosporaceae</taxon>
        <taxon>Diplogelasinospora</taxon>
    </lineage>
</organism>
<dbReference type="PROSITE" id="PS50890">
    <property type="entry name" value="PUA"/>
    <property type="match status" value="1"/>
</dbReference>
<reference evidence="3" key="1">
    <citation type="journal article" date="2023" name="Mol. Phylogenet. Evol.">
        <title>Genome-scale phylogeny and comparative genomics of the fungal order Sordariales.</title>
        <authorList>
            <person name="Hensen N."/>
            <person name="Bonometti L."/>
            <person name="Westerberg I."/>
            <person name="Brannstrom I.O."/>
            <person name="Guillou S."/>
            <person name="Cros-Aarteil S."/>
            <person name="Calhoun S."/>
            <person name="Haridas S."/>
            <person name="Kuo A."/>
            <person name="Mondo S."/>
            <person name="Pangilinan J."/>
            <person name="Riley R."/>
            <person name="LaButti K."/>
            <person name="Andreopoulos B."/>
            <person name="Lipzen A."/>
            <person name="Chen C."/>
            <person name="Yan M."/>
            <person name="Daum C."/>
            <person name="Ng V."/>
            <person name="Clum A."/>
            <person name="Steindorff A."/>
            <person name="Ohm R.A."/>
            <person name="Martin F."/>
            <person name="Silar P."/>
            <person name="Natvig D.O."/>
            <person name="Lalanne C."/>
            <person name="Gautier V."/>
            <person name="Ament-Velasquez S.L."/>
            <person name="Kruys A."/>
            <person name="Hutchinson M.I."/>
            <person name="Powell A.J."/>
            <person name="Barry K."/>
            <person name="Miller A.N."/>
            <person name="Grigoriev I.V."/>
            <person name="Debuchy R."/>
            <person name="Gladieux P."/>
            <person name="Hiltunen Thoren M."/>
            <person name="Johannesson H."/>
        </authorList>
    </citation>
    <scope>NUCLEOTIDE SEQUENCE [LARGE SCALE GENOMIC DNA]</scope>
    <source>
        <strain evidence="3">CBS 340.73</strain>
    </source>
</reference>
<evidence type="ECO:0000313" key="2">
    <source>
        <dbReference type="EMBL" id="KAK3935232.1"/>
    </source>
</evidence>
<proteinExistence type="predicted"/>
<dbReference type="EMBL" id="MU853933">
    <property type="protein sequence ID" value="KAK3935232.1"/>
    <property type="molecule type" value="Genomic_DNA"/>
</dbReference>
<evidence type="ECO:0000256" key="1">
    <source>
        <dbReference type="SAM" id="MobiDB-lite"/>
    </source>
</evidence>
<feature type="region of interest" description="Disordered" evidence="1">
    <location>
        <begin position="70"/>
        <end position="153"/>
    </location>
</feature>
<accession>A0AAN6N0G3</accession>
<keyword evidence="3" id="KW-1185">Reference proteome</keyword>
<dbReference type="Proteomes" id="UP001303473">
    <property type="component" value="Unassembled WGS sequence"/>
</dbReference>
<evidence type="ECO:0000313" key="3">
    <source>
        <dbReference type="Proteomes" id="UP001303473"/>
    </source>
</evidence>
<gene>
    <name evidence="2" type="ORF">QBC46DRAFT_413219</name>
</gene>
<name>A0AAN6N0G3_9PEZI</name>
<protein>
    <submittedName>
        <fullName evidence="2">Uncharacterized protein</fullName>
    </submittedName>
</protein>
<feature type="compositionally biased region" description="Low complexity" evidence="1">
    <location>
        <begin position="89"/>
        <end position="137"/>
    </location>
</feature>
<dbReference type="AlphaFoldDB" id="A0AAN6N0G3"/>